<organism evidence="1 2">
    <name type="scientific">Caballeronia sordidicola</name>
    <name type="common">Burkholderia sordidicola</name>
    <dbReference type="NCBI Taxonomy" id="196367"/>
    <lineage>
        <taxon>Bacteria</taxon>
        <taxon>Pseudomonadati</taxon>
        <taxon>Pseudomonadota</taxon>
        <taxon>Betaproteobacteria</taxon>
        <taxon>Burkholderiales</taxon>
        <taxon>Burkholderiaceae</taxon>
        <taxon>Caballeronia</taxon>
    </lineage>
</organism>
<dbReference type="Proteomes" id="UP000195221">
    <property type="component" value="Unassembled WGS sequence"/>
</dbReference>
<dbReference type="EMBL" id="NBTZ01000145">
    <property type="protein sequence ID" value="OTP67844.1"/>
    <property type="molecule type" value="Genomic_DNA"/>
</dbReference>
<proteinExistence type="predicted"/>
<sequence length="41" mass="4530">MNAASILVCIKRSAKAASDLRQRQRFLLGDMEKTHVDGSDP</sequence>
<reference evidence="1 2" key="1">
    <citation type="submission" date="2017-03" db="EMBL/GenBank/DDBJ databases">
        <title>Genome analysis of strain PAMC 26577.</title>
        <authorList>
            <person name="Oh H.-M."/>
            <person name="Yang J.-A."/>
        </authorList>
    </citation>
    <scope>NUCLEOTIDE SEQUENCE [LARGE SCALE GENOMIC DNA]</scope>
    <source>
        <strain evidence="1 2">PAMC 26577</strain>
    </source>
</reference>
<name>A0A242M9R3_CABSO</name>
<evidence type="ECO:0000313" key="1">
    <source>
        <dbReference type="EMBL" id="OTP67844.1"/>
    </source>
</evidence>
<protein>
    <submittedName>
        <fullName evidence="1">Uncharacterized protein</fullName>
    </submittedName>
</protein>
<comment type="caution">
    <text evidence="1">The sequence shown here is derived from an EMBL/GenBank/DDBJ whole genome shotgun (WGS) entry which is preliminary data.</text>
</comment>
<dbReference type="AlphaFoldDB" id="A0A242M9R3"/>
<gene>
    <name evidence="1" type="ORF">PAMC26577_35490</name>
</gene>
<evidence type="ECO:0000313" key="2">
    <source>
        <dbReference type="Proteomes" id="UP000195221"/>
    </source>
</evidence>
<accession>A0A242M9R3</accession>